<dbReference type="SUPFAM" id="SSF49562">
    <property type="entry name" value="C2 domain (Calcium/lipid-binding domain, CaLB)"/>
    <property type="match status" value="3"/>
</dbReference>
<feature type="domain" description="SMP-LTD" evidence="7">
    <location>
        <begin position="131"/>
        <end position="316"/>
    </location>
</feature>
<evidence type="ECO:0000313" key="8">
    <source>
        <dbReference type="EMBL" id="KAJ8427153.1"/>
    </source>
</evidence>
<evidence type="ECO:0000256" key="3">
    <source>
        <dbReference type="ARBA" id="ARBA00023055"/>
    </source>
</evidence>
<comment type="caution">
    <text evidence="8">The sequence shown here is derived from an EMBL/GenBank/DDBJ whole genome shotgun (WGS) entry which is preliminary data.</text>
</comment>
<comment type="subcellular location">
    <subcellularLocation>
        <location evidence="1">Membrane</location>
    </subcellularLocation>
</comment>
<evidence type="ECO:0000256" key="1">
    <source>
        <dbReference type="ARBA" id="ARBA00004370"/>
    </source>
</evidence>
<dbReference type="PROSITE" id="PS50004">
    <property type="entry name" value="C2"/>
    <property type="match status" value="2"/>
</dbReference>
<feature type="domain" description="C2" evidence="6">
    <location>
        <begin position="611"/>
        <end position="725"/>
    </location>
</feature>
<dbReference type="GO" id="GO:0006869">
    <property type="term" value="P:lipid transport"/>
    <property type="evidence" value="ECO:0007669"/>
    <property type="project" value="UniProtKB-KW"/>
</dbReference>
<evidence type="ECO:0000259" key="7">
    <source>
        <dbReference type="PROSITE" id="PS51847"/>
    </source>
</evidence>
<dbReference type="InterPro" id="IPR035892">
    <property type="entry name" value="C2_domain_sf"/>
</dbReference>
<dbReference type="Proteomes" id="UP001153076">
    <property type="component" value="Unassembled WGS sequence"/>
</dbReference>
<keyword evidence="4" id="KW-0446">Lipid-binding</keyword>
<dbReference type="SMART" id="SM00239">
    <property type="entry name" value="C2"/>
    <property type="match status" value="3"/>
</dbReference>
<reference evidence="8" key="1">
    <citation type="submission" date="2022-04" db="EMBL/GenBank/DDBJ databases">
        <title>Carnegiea gigantea Genome sequencing and assembly v2.</title>
        <authorList>
            <person name="Copetti D."/>
            <person name="Sanderson M.J."/>
            <person name="Burquez A."/>
            <person name="Wojciechowski M.F."/>
        </authorList>
    </citation>
    <scope>NUCLEOTIDE SEQUENCE</scope>
    <source>
        <strain evidence="8">SGP5-SGP5p</strain>
        <tissue evidence="8">Aerial part</tissue>
    </source>
</reference>
<keyword evidence="3" id="KW-0445">Lipid transport</keyword>
<feature type="domain" description="C2" evidence="6">
    <location>
        <begin position="503"/>
        <end position="610"/>
    </location>
</feature>
<evidence type="ECO:0000313" key="9">
    <source>
        <dbReference type="Proteomes" id="UP001153076"/>
    </source>
</evidence>
<dbReference type="Pfam" id="PF00168">
    <property type="entry name" value="C2"/>
    <property type="match status" value="3"/>
</dbReference>
<protein>
    <submittedName>
        <fullName evidence="8">Uncharacterized protein</fullName>
    </submittedName>
</protein>
<evidence type="ECO:0000256" key="2">
    <source>
        <dbReference type="ARBA" id="ARBA00022448"/>
    </source>
</evidence>
<dbReference type="PROSITE" id="PS51847">
    <property type="entry name" value="SMP"/>
    <property type="match status" value="1"/>
</dbReference>
<keyword evidence="2" id="KW-0813">Transport</keyword>
<name>A0A9Q1GW22_9CARY</name>
<keyword evidence="5" id="KW-0472">Membrane</keyword>
<evidence type="ECO:0000256" key="5">
    <source>
        <dbReference type="ARBA" id="ARBA00023136"/>
    </source>
</evidence>
<accession>A0A9Q1GW22</accession>
<organism evidence="8 9">
    <name type="scientific">Carnegiea gigantea</name>
    <dbReference type="NCBI Taxonomy" id="171969"/>
    <lineage>
        <taxon>Eukaryota</taxon>
        <taxon>Viridiplantae</taxon>
        <taxon>Streptophyta</taxon>
        <taxon>Embryophyta</taxon>
        <taxon>Tracheophyta</taxon>
        <taxon>Spermatophyta</taxon>
        <taxon>Magnoliopsida</taxon>
        <taxon>eudicotyledons</taxon>
        <taxon>Gunneridae</taxon>
        <taxon>Pentapetalae</taxon>
        <taxon>Caryophyllales</taxon>
        <taxon>Cactineae</taxon>
        <taxon>Cactaceae</taxon>
        <taxon>Cactoideae</taxon>
        <taxon>Echinocereeae</taxon>
        <taxon>Carnegiea</taxon>
    </lineage>
</organism>
<dbReference type="GO" id="GO:0008289">
    <property type="term" value="F:lipid binding"/>
    <property type="evidence" value="ECO:0007669"/>
    <property type="project" value="UniProtKB-KW"/>
</dbReference>
<dbReference type="OrthoDB" id="270970at2759"/>
<dbReference type="InterPro" id="IPR000008">
    <property type="entry name" value="C2_dom"/>
</dbReference>
<dbReference type="Gene3D" id="2.60.40.150">
    <property type="entry name" value="C2 domain"/>
    <property type="match status" value="2"/>
</dbReference>
<dbReference type="GO" id="GO:0016020">
    <property type="term" value="C:membrane"/>
    <property type="evidence" value="ECO:0007669"/>
    <property type="project" value="UniProtKB-SubCell"/>
</dbReference>
<dbReference type="PANTHER" id="PTHR47264:SF3">
    <property type="entry name" value="SYNAPTOTAGMIN-5 ISOFORM X1"/>
    <property type="match status" value="1"/>
</dbReference>
<dbReference type="AlphaFoldDB" id="A0A9Q1GW22"/>
<dbReference type="PANTHER" id="PTHR47264">
    <property type="entry name" value="OS01G0128800 PROTEIN"/>
    <property type="match status" value="1"/>
</dbReference>
<evidence type="ECO:0000259" key="6">
    <source>
        <dbReference type="PROSITE" id="PS50004"/>
    </source>
</evidence>
<keyword evidence="9" id="KW-1185">Reference proteome</keyword>
<dbReference type="EMBL" id="JAKOGI010001185">
    <property type="protein sequence ID" value="KAJ8427153.1"/>
    <property type="molecule type" value="Genomic_DNA"/>
</dbReference>
<sequence>MGRRGISINDVIGFLKHAVVDRPSYLLVPLIPALWALERCVFSFSSTWLPLVIAVWVTFQLYDSFATKKNYNVEPTYGEKIYGLKQNIIPCDVHDVPTMVRSYGSYQRRILAEDLNRRWRRAILEASPTTPVEHCEWLNQLIMEIWPHYIHPKLSSKLTYVVERRLKARKPKLVERFELEEFSLGSLPPCLGLQGTHWTNFRGQRILHTSFEWETNEMSIMLLAKLAKPLCGTARIVINNLHIKGDLMLMPVLDGRAILYSFFCIPEVKLGINFGSGGSQLPRTELPGVSTWLVKLFTDTLVKTMVEPRRRCLALPAVQLGKKAVGGILYVTVIAATQISKTGMKGSPSRRQHTHSHSANCVLDEHHVKDLKTFVVAELEDLTRRTDAKPGHSPRWDSTFNMILHDDAGILRFHLYESCPGSVKFDHLATCEIKIRYCDDDSTIFWAIGPDSGILVKCADFCGKEVVMNVPFEGFDSGELVVKLVLKEWQFSDGSHSVGLRVDPQPAVYGASNFESKTGRKIHVTVVEARDLVGKDKSGKSEPYVKLQYGKIVQRTKAVSHTCNPVWNQTFEFDEIGGGEYLRLKCLYEETFGDEVIGSATVNLEGMTEGTVKDVLVPLEKGFSGASNGWIELAVVEARDLAAPDIMGTRDPFVKILYGNEKRRTKVVYKSLNPKWNQTFEFLDNGSQLELQVRDHNTILASSSMGNCLVEYQRLPPNEVSDKWIPLQGVKKGEIHVQITRRVPDLQKKPGVNSDSLLNRALAISAQMKQMLVKLQTLYGDEDFKLSSTVSDLQSLEDVQEEYMVQLETERMLLLNKVNDLGVAQLNPFPKLDCILAAYIYSCSQKRHSVNSINCRNNDKKKDIAKSIHCRFHQAGPSCGEEVSVWNDRWIPRPHTFKIIIPMPEEFINLRVRDLIDFEAGTWWESLPSLRCRGYS</sequence>
<dbReference type="CDD" id="cd00030">
    <property type="entry name" value="C2"/>
    <property type="match status" value="2"/>
</dbReference>
<proteinExistence type="predicted"/>
<dbReference type="InterPro" id="IPR031468">
    <property type="entry name" value="SMP_LBD"/>
</dbReference>
<evidence type="ECO:0000256" key="4">
    <source>
        <dbReference type="ARBA" id="ARBA00023121"/>
    </source>
</evidence>
<gene>
    <name evidence="8" type="ORF">Cgig2_017244</name>
</gene>
<dbReference type="CDD" id="cd21669">
    <property type="entry name" value="SMP_SF"/>
    <property type="match status" value="1"/>
</dbReference>